<name>A0A2I0LJ86_COLLI</name>
<accession>A0A2I0LJ86</accession>
<sequence>MSSAAACRVLEGHPWVAPRPLARPSPCNPRIRQSWAEPLVIPCEVGTGLCPSLCAGQGTAGGTAGGGPAQGHSPEAERDRDTRRHPALAGDRQGHPQRDSRGGTPGDRHPHLDKDHAGTPRDTWGGTAGTAGQGQ</sequence>
<reference evidence="2 3" key="1">
    <citation type="journal article" date="2013" name="Science">
        <title>Genomic diversity and evolution of the head crest in the rock pigeon.</title>
        <authorList>
            <person name="Shapiro M.D."/>
            <person name="Kronenberg Z."/>
            <person name="Li C."/>
            <person name="Domyan E.T."/>
            <person name="Pan H."/>
            <person name="Campbell M."/>
            <person name="Tan H."/>
            <person name="Huff C.D."/>
            <person name="Hu H."/>
            <person name="Vickrey A.I."/>
            <person name="Nielsen S.C."/>
            <person name="Stringham S.A."/>
            <person name="Hu H."/>
            <person name="Willerslev E."/>
            <person name="Gilbert M.T."/>
            <person name="Yandell M."/>
            <person name="Zhang G."/>
            <person name="Wang J."/>
        </authorList>
    </citation>
    <scope>NUCLEOTIDE SEQUENCE [LARGE SCALE GENOMIC DNA]</scope>
    <source>
        <tissue evidence="2">Blood</tissue>
    </source>
</reference>
<feature type="compositionally biased region" description="Basic and acidic residues" evidence="1">
    <location>
        <begin position="92"/>
        <end position="119"/>
    </location>
</feature>
<dbReference type="AlphaFoldDB" id="A0A2I0LJ86"/>
<comment type="caution">
    <text evidence="2">The sequence shown here is derived from an EMBL/GenBank/DDBJ whole genome shotgun (WGS) entry which is preliminary data.</text>
</comment>
<evidence type="ECO:0000256" key="1">
    <source>
        <dbReference type="SAM" id="MobiDB-lite"/>
    </source>
</evidence>
<proteinExistence type="predicted"/>
<protein>
    <submittedName>
        <fullName evidence="2">Uncharacterized protein</fullName>
    </submittedName>
</protein>
<organism evidence="2 3">
    <name type="scientific">Columba livia</name>
    <name type="common">Rock dove</name>
    <dbReference type="NCBI Taxonomy" id="8932"/>
    <lineage>
        <taxon>Eukaryota</taxon>
        <taxon>Metazoa</taxon>
        <taxon>Chordata</taxon>
        <taxon>Craniata</taxon>
        <taxon>Vertebrata</taxon>
        <taxon>Euteleostomi</taxon>
        <taxon>Archelosauria</taxon>
        <taxon>Archosauria</taxon>
        <taxon>Dinosauria</taxon>
        <taxon>Saurischia</taxon>
        <taxon>Theropoda</taxon>
        <taxon>Coelurosauria</taxon>
        <taxon>Aves</taxon>
        <taxon>Neognathae</taxon>
        <taxon>Neoaves</taxon>
        <taxon>Columbimorphae</taxon>
        <taxon>Columbiformes</taxon>
        <taxon>Columbidae</taxon>
        <taxon>Columba</taxon>
    </lineage>
</organism>
<evidence type="ECO:0000313" key="2">
    <source>
        <dbReference type="EMBL" id="PKK17423.1"/>
    </source>
</evidence>
<feature type="compositionally biased region" description="Gly residues" evidence="1">
    <location>
        <begin position="126"/>
        <end position="135"/>
    </location>
</feature>
<dbReference type="Proteomes" id="UP000053872">
    <property type="component" value="Unassembled WGS sequence"/>
</dbReference>
<feature type="region of interest" description="Disordered" evidence="1">
    <location>
        <begin position="52"/>
        <end position="135"/>
    </location>
</feature>
<gene>
    <name evidence="2" type="ORF">A306_00014316</name>
</gene>
<feature type="compositionally biased region" description="Basic and acidic residues" evidence="1">
    <location>
        <begin position="74"/>
        <end position="84"/>
    </location>
</feature>
<feature type="compositionally biased region" description="Gly residues" evidence="1">
    <location>
        <begin position="58"/>
        <end position="69"/>
    </location>
</feature>
<evidence type="ECO:0000313" key="3">
    <source>
        <dbReference type="Proteomes" id="UP000053872"/>
    </source>
</evidence>
<keyword evidence="3" id="KW-1185">Reference proteome</keyword>
<dbReference type="EMBL" id="AKCR02000320">
    <property type="protein sequence ID" value="PKK17423.1"/>
    <property type="molecule type" value="Genomic_DNA"/>
</dbReference>
<dbReference type="InParanoid" id="A0A2I0LJ86"/>